<evidence type="ECO:0000259" key="5">
    <source>
        <dbReference type="Pfam" id="PF00703"/>
    </source>
</evidence>
<dbReference type="InterPro" id="IPR032311">
    <property type="entry name" value="DUF4982"/>
</dbReference>
<dbReference type="InterPro" id="IPR006101">
    <property type="entry name" value="Glyco_hydro_2"/>
</dbReference>
<dbReference type="Gene3D" id="2.60.120.430">
    <property type="entry name" value="Galactose-binding lectin"/>
    <property type="match status" value="1"/>
</dbReference>
<organism evidence="10 12">
    <name type="scientific">Flavobacterium hibernum</name>
    <dbReference type="NCBI Taxonomy" id="37752"/>
    <lineage>
        <taxon>Bacteria</taxon>
        <taxon>Pseudomonadati</taxon>
        <taxon>Bacteroidota</taxon>
        <taxon>Flavobacteriia</taxon>
        <taxon>Flavobacteriales</taxon>
        <taxon>Flavobacteriaceae</taxon>
        <taxon>Flavobacterium</taxon>
    </lineage>
</organism>
<evidence type="ECO:0000259" key="9">
    <source>
        <dbReference type="Pfam" id="PF16355"/>
    </source>
</evidence>
<proteinExistence type="inferred from homology"/>
<dbReference type="Proteomes" id="UP000032061">
    <property type="component" value="Unassembled WGS sequence"/>
</dbReference>
<reference evidence="10 12" key="1">
    <citation type="submission" date="2015-01" db="EMBL/GenBank/DDBJ databases">
        <title>Genome of Flavobacterium hibernum DSM 12611.</title>
        <authorList>
            <person name="Stropko S.J."/>
            <person name="Pipes S.E."/>
            <person name="Newman J.D."/>
        </authorList>
    </citation>
    <scope>NUCLEOTIDE SEQUENCE [LARGE SCALE GENOMIC DNA]</scope>
    <source>
        <strain evidence="10 12">DSM 12611</strain>
    </source>
</reference>
<dbReference type="EMBL" id="MUGX01000007">
    <property type="protein sequence ID" value="OXA90143.1"/>
    <property type="molecule type" value="Genomic_DNA"/>
</dbReference>
<evidence type="ECO:0000313" key="10">
    <source>
        <dbReference type="EMBL" id="KIO50813.1"/>
    </source>
</evidence>
<comment type="caution">
    <text evidence="10">The sequence shown here is derived from an EMBL/GenBank/DDBJ whole genome shotgun (WGS) entry which is preliminary data.</text>
</comment>
<comment type="similarity">
    <text evidence="1">Belongs to the glycosyl hydrolase 2 family.</text>
</comment>
<evidence type="ECO:0000313" key="13">
    <source>
        <dbReference type="Proteomes" id="UP000198302"/>
    </source>
</evidence>
<evidence type="ECO:0000256" key="3">
    <source>
        <dbReference type="ARBA" id="ARBA00023295"/>
    </source>
</evidence>
<dbReference type="InterPro" id="IPR013783">
    <property type="entry name" value="Ig-like_fold"/>
</dbReference>
<dbReference type="InterPro" id="IPR006102">
    <property type="entry name" value="Ig-like_GH2"/>
</dbReference>
<feature type="domain" description="Glycoside hydrolase family 2 immunoglobulin-like beta-sandwich" evidence="5">
    <location>
        <begin position="209"/>
        <end position="314"/>
    </location>
</feature>
<feature type="domain" description="DUF4982" evidence="9">
    <location>
        <begin position="636"/>
        <end position="692"/>
    </location>
</feature>
<accession>A0A0D0ERP3</accession>
<dbReference type="Pfam" id="PF11721">
    <property type="entry name" value="Malectin"/>
    <property type="match status" value="1"/>
</dbReference>
<evidence type="ECO:0000313" key="11">
    <source>
        <dbReference type="EMBL" id="OXA90143.1"/>
    </source>
</evidence>
<keyword evidence="2 10" id="KW-0378">Hydrolase</keyword>
<dbReference type="GO" id="GO:0004553">
    <property type="term" value="F:hydrolase activity, hydrolyzing O-glycosyl compounds"/>
    <property type="evidence" value="ECO:0007669"/>
    <property type="project" value="InterPro"/>
</dbReference>
<evidence type="ECO:0000259" key="7">
    <source>
        <dbReference type="Pfam" id="PF02837"/>
    </source>
</evidence>
<dbReference type="InterPro" id="IPR006103">
    <property type="entry name" value="Glyco_hydro_2_cat"/>
</dbReference>
<feature type="domain" description="Glycoside hydrolase family 2 catalytic" evidence="6">
    <location>
        <begin position="325"/>
        <end position="461"/>
    </location>
</feature>
<dbReference type="EMBL" id="JPRK01000023">
    <property type="protein sequence ID" value="KIO50813.1"/>
    <property type="molecule type" value="Genomic_DNA"/>
</dbReference>
<dbReference type="InterPro" id="IPR051913">
    <property type="entry name" value="GH2_Domain-Containing"/>
</dbReference>
<dbReference type="Pfam" id="PF02837">
    <property type="entry name" value="Glyco_hydro_2_N"/>
    <property type="match status" value="1"/>
</dbReference>
<dbReference type="Pfam" id="PF02836">
    <property type="entry name" value="Glyco_hydro_2_C"/>
    <property type="match status" value="1"/>
</dbReference>
<evidence type="ECO:0000313" key="12">
    <source>
        <dbReference type="Proteomes" id="UP000032061"/>
    </source>
</evidence>
<dbReference type="Pfam" id="PF16355">
    <property type="entry name" value="DUF4982"/>
    <property type="match status" value="1"/>
</dbReference>
<dbReference type="InterPro" id="IPR008979">
    <property type="entry name" value="Galactose-bd-like_sf"/>
</dbReference>
<dbReference type="Gene3D" id="3.20.20.80">
    <property type="entry name" value="Glycosidases"/>
    <property type="match status" value="1"/>
</dbReference>
<dbReference type="OrthoDB" id="9801077at2"/>
<dbReference type="GO" id="GO:0005975">
    <property type="term" value="P:carbohydrate metabolic process"/>
    <property type="evidence" value="ECO:0007669"/>
    <property type="project" value="InterPro"/>
</dbReference>
<gene>
    <name evidence="11" type="ORF">B0A73_03720</name>
    <name evidence="10" type="ORF">IW18_21050</name>
</gene>
<sequence>MKKLIFFTFCFCSSFCLVWSQGNSGSAKFRQEVSLNSSWSTIVLDQLPKQEEAFVNDLKIDAKWKQVNVPHNWDQYYGFRRTKHGNLHGTAWYQKSLKLDKATKGKRLFLYFEGVSSYATVWVNGKKAGEHKGGRTTFTIDITNLVVFDQENNIVVKAAHPSFIADLPWVCGGCSGEWGFSEGSQPMGIFRPVSLIITNDVRIQPFGVHIWNDKSTSKQKAILHTTTEIKNYSNSDRNLTIENILFDASGKKVVTSKSELKNSAGETKEIAQTLPEVLNPKLWSPSNPYLYKLVTSIYENGKVIDQLTTSYGIRWVSWPVSRDGKDNRFFINDEPLFINGTCEYEHLIGNSHSFSDEMIHSRIEQIKAGGFNAFREAHQPHNLKYQAALDENGILFWSQFSAHIWYDTPEFKENFKTLLREWIKERRNSPSVVMWGLQNESTIPKEFAEECTKIIREMDPMSASQRIVTTCNGGEGTDWNVVQNWSGTYGGDPLKYHLEMSTQLLNGEYGAWRSADLHTEGEFDQKGILSENRFSQLMEIKVREAESVKDKIAGQFNWLFASHENPGRVQNGEGFRDIDKVGPVNYKGLFTIWGEPLDAFYMYRANYVSNKTNPMVYIVSHTWPNRWERPGIKNGIDVYSNCDEVELFNDVNKVSLGRLKNPGKGQHFQWNNVNIQNNVLYAVGYVNGKAVAKDYIVLSDFYFQKAPNLKALYSNQADILKANKGYNYLYRVNCGGSELTDSSGNVWLTDTHKSGANTWGSLSWTDNFEKLPDFYASQRTTFDPIDGTKDEALFQSFRYGTDKLSYEFPAPNGEYLVELYFTEPWYGTGGGLDCKGWRLFDVAVNDHVVLNDFDIWTEVGHDKALKKKFIVKSVNGKIKISFPNVKAGQAIISAIAIATKDKNIKPAKESSKNIENYQQTTYDKSRNTVASWMDINSKQYSDSDIVFTELPSEVFGADYLQFSDHSKIKGTFSAKEDSELYLFIDNKNLNLEKFSAYKKLDDKAKNSNGVEFLIFTKKIKKGEKISFDNSENISTIAIIPTYDMGEKDDSRPVVLIEAENAKVTGTGIEKGNFKKADYIEFTKKTNNSIEFEVKPGVAGIYLMRFRFMNKNETPLKVKFKMEDAYGILMRNDTIEFFPSSEKWKILNTTSGGYINAGTYKITLEGEDLKGLMLDNFEFQ</sequence>
<dbReference type="SUPFAM" id="SSF49785">
    <property type="entry name" value="Galactose-binding domain-like"/>
    <property type="match status" value="2"/>
</dbReference>
<feature type="chain" id="PRO_5002209426" evidence="4">
    <location>
        <begin position="19"/>
        <end position="1179"/>
    </location>
</feature>
<feature type="domain" description="Glycosyl hydrolases family 2 sugar binding" evidence="7">
    <location>
        <begin position="79"/>
        <end position="158"/>
    </location>
</feature>
<keyword evidence="4" id="KW-0732">Signal</keyword>
<dbReference type="SUPFAM" id="SSF51445">
    <property type="entry name" value="(Trans)glycosidases"/>
    <property type="match status" value="1"/>
</dbReference>
<evidence type="ECO:0000256" key="2">
    <source>
        <dbReference type="ARBA" id="ARBA00022801"/>
    </source>
</evidence>
<evidence type="ECO:0000259" key="6">
    <source>
        <dbReference type="Pfam" id="PF02836"/>
    </source>
</evidence>
<protein>
    <submittedName>
        <fullName evidence="10">Glycoside hydrolase</fullName>
    </submittedName>
</protein>
<keyword evidence="3" id="KW-0326">Glycosidase</keyword>
<dbReference type="PANTHER" id="PTHR42732:SF1">
    <property type="entry name" value="BETA-MANNOSIDASE"/>
    <property type="match status" value="1"/>
</dbReference>
<evidence type="ECO:0000259" key="8">
    <source>
        <dbReference type="Pfam" id="PF11721"/>
    </source>
</evidence>
<dbReference type="Proteomes" id="UP000198302">
    <property type="component" value="Unassembled WGS sequence"/>
</dbReference>
<dbReference type="Gene3D" id="2.60.40.10">
    <property type="entry name" value="Immunoglobulins"/>
    <property type="match status" value="2"/>
</dbReference>
<feature type="signal peptide" evidence="4">
    <location>
        <begin position="1"/>
        <end position="18"/>
    </location>
</feature>
<dbReference type="SUPFAM" id="SSF49303">
    <property type="entry name" value="beta-Galactosidase/glucuronidase domain"/>
    <property type="match status" value="1"/>
</dbReference>
<dbReference type="InterPro" id="IPR036156">
    <property type="entry name" value="Beta-gal/glucu_dom_sf"/>
</dbReference>
<keyword evidence="13" id="KW-1185">Reference proteome</keyword>
<name>A0A0D0ERP3_9FLAO</name>
<dbReference type="Gene3D" id="2.60.120.260">
    <property type="entry name" value="Galactose-binding domain-like"/>
    <property type="match status" value="2"/>
</dbReference>
<dbReference type="RefSeq" id="WP_041520171.1">
    <property type="nucleotide sequence ID" value="NZ_JPRK01000023.1"/>
</dbReference>
<dbReference type="InterPro" id="IPR006104">
    <property type="entry name" value="Glyco_hydro_2_N"/>
</dbReference>
<evidence type="ECO:0000256" key="4">
    <source>
        <dbReference type="SAM" id="SignalP"/>
    </source>
</evidence>
<dbReference type="InterPro" id="IPR021720">
    <property type="entry name" value="Malectin_dom"/>
</dbReference>
<dbReference type="PRINTS" id="PR00132">
    <property type="entry name" value="GLHYDRLASE2"/>
</dbReference>
<dbReference type="InterPro" id="IPR017853">
    <property type="entry name" value="GH"/>
</dbReference>
<dbReference type="Pfam" id="PF00703">
    <property type="entry name" value="Glyco_hydro_2"/>
    <property type="match status" value="1"/>
</dbReference>
<dbReference type="STRING" id="37752.IW18_21050"/>
<dbReference type="PANTHER" id="PTHR42732">
    <property type="entry name" value="BETA-GALACTOSIDASE"/>
    <property type="match status" value="1"/>
</dbReference>
<evidence type="ECO:0000256" key="1">
    <source>
        <dbReference type="ARBA" id="ARBA00007401"/>
    </source>
</evidence>
<reference evidence="11 13" key="2">
    <citation type="submission" date="2016-11" db="EMBL/GenBank/DDBJ databases">
        <title>Whole genomes of Flavobacteriaceae.</title>
        <authorList>
            <person name="Stine C."/>
            <person name="Li C."/>
            <person name="Tadesse D."/>
        </authorList>
    </citation>
    <scope>NUCLEOTIDE SEQUENCE [LARGE SCALE GENOMIC DNA]</scope>
    <source>
        <strain evidence="11 13">ATCC 51468</strain>
    </source>
</reference>
<feature type="domain" description="Malectin" evidence="8">
    <location>
        <begin position="729"/>
        <end position="895"/>
    </location>
</feature>
<dbReference type="AlphaFoldDB" id="A0A0D0ERP3"/>